<proteinExistence type="predicted"/>
<accession>B9TGZ2</accession>
<evidence type="ECO:0000313" key="3">
    <source>
        <dbReference type="Proteomes" id="UP000008311"/>
    </source>
</evidence>
<evidence type="ECO:0000256" key="1">
    <source>
        <dbReference type="SAM" id="MobiDB-lite"/>
    </source>
</evidence>
<evidence type="ECO:0000313" key="2">
    <source>
        <dbReference type="EMBL" id="EEF24871.1"/>
    </source>
</evidence>
<name>B9TGZ2_RICCO</name>
<feature type="non-terminal residue" evidence="2">
    <location>
        <position position="103"/>
    </location>
</feature>
<keyword evidence="3" id="KW-1185">Reference proteome</keyword>
<dbReference type="InParanoid" id="B9TGZ2"/>
<dbReference type="EMBL" id="EQ981078">
    <property type="protein sequence ID" value="EEF24871.1"/>
    <property type="molecule type" value="Genomic_DNA"/>
</dbReference>
<protein>
    <submittedName>
        <fullName evidence="2">Uncharacterized protein</fullName>
    </submittedName>
</protein>
<organism evidence="2 3">
    <name type="scientific">Ricinus communis</name>
    <name type="common">Castor bean</name>
    <dbReference type="NCBI Taxonomy" id="3988"/>
    <lineage>
        <taxon>Eukaryota</taxon>
        <taxon>Viridiplantae</taxon>
        <taxon>Streptophyta</taxon>
        <taxon>Embryophyta</taxon>
        <taxon>Tracheophyta</taxon>
        <taxon>Spermatophyta</taxon>
        <taxon>Magnoliopsida</taxon>
        <taxon>eudicotyledons</taxon>
        <taxon>Gunneridae</taxon>
        <taxon>Pentapetalae</taxon>
        <taxon>rosids</taxon>
        <taxon>fabids</taxon>
        <taxon>Malpighiales</taxon>
        <taxon>Euphorbiaceae</taxon>
        <taxon>Acalyphoideae</taxon>
        <taxon>Acalypheae</taxon>
        <taxon>Ricinus</taxon>
    </lineage>
</organism>
<dbReference type="Proteomes" id="UP000008311">
    <property type="component" value="Unassembled WGS sequence"/>
</dbReference>
<sequence length="103" mass="10524">MAARLGEVSHLRETPHPTPIGATFSRKGRRGPAHPNAAAGGGVRSTAMAIAEIRSSGLTGLPRCSSKPSFRKRSRSPAVAEAVRAITGVSAAPAAPERISDSA</sequence>
<feature type="region of interest" description="Disordered" evidence="1">
    <location>
        <begin position="1"/>
        <end position="44"/>
    </location>
</feature>
<dbReference type="AlphaFoldDB" id="B9TGZ2"/>
<reference evidence="3" key="1">
    <citation type="journal article" date="2010" name="Nat. Biotechnol.">
        <title>Draft genome sequence of the oilseed species Ricinus communis.</title>
        <authorList>
            <person name="Chan A.P."/>
            <person name="Crabtree J."/>
            <person name="Zhao Q."/>
            <person name="Lorenzi H."/>
            <person name="Orvis J."/>
            <person name="Puiu D."/>
            <person name="Melake-Berhan A."/>
            <person name="Jones K.M."/>
            <person name="Redman J."/>
            <person name="Chen G."/>
            <person name="Cahoon E.B."/>
            <person name="Gedil M."/>
            <person name="Stanke M."/>
            <person name="Haas B.J."/>
            <person name="Wortman J.R."/>
            <person name="Fraser-Liggett C.M."/>
            <person name="Ravel J."/>
            <person name="Rabinowicz P.D."/>
        </authorList>
    </citation>
    <scope>NUCLEOTIDE SEQUENCE [LARGE SCALE GENOMIC DNA]</scope>
    <source>
        <strain evidence="3">cv. Hale</strain>
    </source>
</reference>
<gene>
    <name evidence="2" type="ORF">RCOM_1879330</name>
</gene>